<dbReference type="AlphaFoldDB" id="X0X119"/>
<reference evidence="1" key="1">
    <citation type="journal article" date="2014" name="Front. Microbiol.">
        <title>High frequency of phylogenetically diverse reductive dehalogenase-homologous genes in deep subseafloor sedimentary metagenomes.</title>
        <authorList>
            <person name="Kawai M."/>
            <person name="Futagami T."/>
            <person name="Toyoda A."/>
            <person name="Takaki Y."/>
            <person name="Nishi S."/>
            <person name="Hori S."/>
            <person name="Arai W."/>
            <person name="Tsubouchi T."/>
            <person name="Morono Y."/>
            <person name="Uchiyama I."/>
            <person name="Ito T."/>
            <person name="Fujiyama A."/>
            <person name="Inagaki F."/>
            <person name="Takami H."/>
        </authorList>
    </citation>
    <scope>NUCLEOTIDE SEQUENCE</scope>
    <source>
        <strain evidence="1">Expedition CK06-06</strain>
    </source>
</reference>
<dbReference type="EMBL" id="BARS01041869">
    <property type="protein sequence ID" value="GAG36884.1"/>
    <property type="molecule type" value="Genomic_DNA"/>
</dbReference>
<proteinExistence type="predicted"/>
<comment type="caution">
    <text evidence="1">The sequence shown here is derived from an EMBL/GenBank/DDBJ whole genome shotgun (WGS) entry which is preliminary data.</text>
</comment>
<protein>
    <submittedName>
        <fullName evidence="1">Uncharacterized protein</fullName>
    </submittedName>
</protein>
<accession>X0X119</accession>
<sequence length="127" mass="13324">MPSVGGSIESVTLDGRNFAVAADAEAQRKLGGFENEVQSNGDGTARIIKTRVPLGLDGLTVDTDDSRGDHEFLQALSDRNDYFPIAITYASGLTYQGSAQIVGETQTSSQNATTAVSLMGPGILTKQ</sequence>
<organism evidence="1">
    <name type="scientific">marine sediment metagenome</name>
    <dbReference type="NCBI Taxonomy" id="412755"/>
    <lineage>
        <taxon>unclassified sequences</taxon>
        <taxon>metagenomes</taxon>
        <taxon>ecological metagenomes</taxon>
    </lineage>
</organism>
<name>X0X119_9ZZZZ</name>
<gene>
    <name evidence="1" type="ORF">S01H1_63596</name>
</gene>
<evidence type="ECO:0000313" key="1">
    <source>
        <dbReference type="EMBL" id="GAG36884.1"/>
    </source>
</evidence>